<proteinExistence type="predicted"/>
<dbReference type="InterPro" id="IPR041577">
    <property type="entry name" value="RT_RNaseH_2"/>
</dbReference>
<reference evidence="2" key="1">
    <citation type="submission" date="2021-03" db="EMBL/GenBank/DDBJ databases">
        <title>Draft genome sequence of rust myrtle Austropuccinia psidii MF-1, a brazilian biotype.</title>
        <authorList>
            <person name="Quecine M.C."/>
            <person name="Pachon D.M.R."/>
            <person name="Bonatelli M.L."/>
            <person name="Correr F.H."/>
            <person name="Franceschini L.M."/>
            <person name="Leite T.F."/>
            <person name="Margarido G.R.A."/>
            <person name="Almeida C.A."/>
            <person name="Ferrarezi J.A."/>
            <person name="Labate C.A."/>
        </authorList>
    </citation>
    <scope>NUCLEOTIDE SEQUENCE</scope>
    <source>
        <strain evidence="2">MF-1</strain>
    </source>
</reference>
<evidence type="ECO:0000259" key="1">
    <source>
        <dbReference type="Pfam" id="PF17919"/>
    </source>
</evidence>
<name>A0A9Q3E1E3_9BASI</name>
<dbReference type="PANTHER" id="PTHR34072:SF52">
    <property type="entry name" value="RIBONUCLEASE H"/>
    <property type="match status" value="1"/>
</dbReference>
<comment type="caution">
    <text evidence="2">The sequence shown here is derived from an EMBL/GenBank/DDBJ whole genome shotgun (WGS) entry which is preliminary data.</text>
</comment>
<dbReference type="Pfam" id="PF17919">
    <property type="entry name" value="RT_RNaseH_2"/>
    <property type="match status" value="1"/>
</dbReference>
<dbReference type="OrthoDB" id="3018369at2759"/>
<sequence length="139" mass="15393">MRKLLVSFKYSKKLAPLLPSSHFNPSLPTIVETDASYYALGAVLSQVNDSGDHPIAFDSCKLLPAELNYEIHDKELLGIFWALKHWRASLLSLSNPFEVLKTTLLFSISCLAEFLLVVRPIGPNSFLIFISLSLTAQAG</sequence>
<dbReference type="AlphaFoldDB" id="A0A9Q3E1E3"/>
<dbReference type="Proteomes" id="UP000765509">
    <property type="component" value="Unassembled WGS sequence"/>
</dbReference>
<gene>
    <name evidence="2" type="ORF">O181_050216</name>
</gene>
<dbReference type="EMBL" id="AVOT02021596">
    <property type="protein sequence ID" value="MBW0510501.1"/>
    <property type="molecule type" value="Genomic_DNA"/>
</dbReference>
<dbReference type="CDD" id="cd09274">
    <property type="entry name" value="RNase_HI_RT_Ty3"/>
    <property type="match status" value="1"/>
</dbReference>
<feature type="domain" description="Reverse transcriptase/retrotransposon-derived protein RNase H-like" evidence="1">
    <location>
        <begin position="21"/>
        <end position="98"/>
    </location>
</feature>
<protein>
    <recommendedName>
        <fullName evidence="1">Reverse transcriptase/retrotransposon-derived protein RNase H-like domain-containing protein</fullName>
    </recommendedName>
</protein>
<dbReference type="PANTHER" id="PTHR34072">
    <property type="entry name" value="ENZYMATIC POLYPROTEIN-RELATED"/>
    <property type="match status" value="1"/>
</dbReference>
<evidence type="ECO:0000313" key="2">
    <source>
        <dbReference type="EMBL" id="MBW0510501.1"/>
    </source>
</evidence>
<keyword evidence="3" id="KW-1185">Reference proteome</keyword>
<evidence type="ECO:0000313" key="3">
    <source>
        <dbReference type="Proteomes" id="UP000765509"/>
    </source>
</evidence>
<dbReference type="SUPFAM" id="SSF56672">
    <property type="entry name" value="DNA/RNA polymerases"/>
    <property type="match status" value="1"/>
</dbReference>
<organism evidence="2 3">
    <name type="scientific">Austropuccinia psidii MF-1</name>
    <dbReference type="NCBI Taxonomy" id="1389203"/>
    <lineage>
        <taxon>Eukaryota</taxon>
        <taxon>Fungi</taxon>
        <taxon>Dikarya</taxon>
        <taxon>Basidiomycota</taxon>
        <taxon>Pucciniomycotina</taxon>
        <taxon>Pucciniomycetes</taxon>
        <taxon>Pucciniales</taxon>
        <taxon>Sphaerophragmiaceae</taxon>
        <taxon>Austropuccinia</taxon>
    </lineage>
</organism>
<dbReference type="InterPro" id="IPR043502">
    <property type="entry name" value="DNA/RNA_pol_sf"/>
</dbReference>
<accession>A0A9Q3E1E3</accession>